<accession>A0AAN7CSK6</accession>
<protein>
    <submittedName>
        <fullName evidence="2">Uncharacterized protein</fullName>
    </submittedName>
</protein>
<feature type="region of interest" description="Disordered" evidence="1">
    <location>
        <begin position="229"/>
        <end position="289"/>
    </location>
</feature>
<comment type="caution">
    <text evidence="2">The sequence shown here is derived from an EMBL/GenBank/DDBJ whole genome shotgun (WGS) entry which is preliminary data.</text>
</comment>
<keyword evidence="3" id="KW-1185">Reference proteome</keyword>
<gene>
    <name evidence="2" type="ORF">C7999DRAFT_41522</name>
</gene>
<feature type="region of interest" description="Disordered" evidence="1">
    <location>
        <begin position="694"/>
        <end position="718"/>
    </location>
</feature>
<feature type="compositionally biased region" description="Low complexity" evidence="1">
    <location>
        <begin position="792"/>
        <end position="802"/>
    </location>
</feature>
<evidence type="ECO:0000256" key="1">
    <source>
        <dbReference type="SAM" id="MobiDB-lite"/>
    </source>
</evidence>
<feature type="compositionally biased region" description="Polar residues" evidence="1">
    <location>
        <begin position="371"/>
        <end position="381"/>
    </location>
</feature>
<name>A0AAN7CSK6_9PEZI</name>
<feature type="compositionally biased region" description="Low complexity" evidence="1">
    <location>
        <begin position="269"/>
        <end position="284"/>
    </location>
</feature>
<dbReference type="EMBL" id="MU857660">
    <property type="protein sequence ID" value="KAK4247091.1"/>
    <property type="molecule type" value="Genomic_DNA"/>
</dbReference>
<reference evidence="2" key="2">
    <citation type="submission" date="2023-05" db="EMBL/GenBank/DDBJ databases">
        <authorList>
            <consortium name="Lawrence Berkeley National Laboratory"/>
            <person name="Steindorff A."/>
            <person name="Hensen N."/>
            <person name="Bonometti L."/>
            <person name="Westerberg I."/>
            <person name="Brannstrom I.O."/>
            <person name="Guillou S."/>
            <person name="Cros-Aarteil S."/>
            <person name="Calhoun S."/>
            <person name="Haridas S."/>
            <person name="Kuo A."/>
            <person name="Mondo S."/>
            <person name="Pangilinan J."/>
            <person name="Riley R."/>
            <person name="Labutti K."/>
            <person name="Andreopoulos B."/>
            <person name="Lipzen A."/>
            <person name="Chen C."/>
            <person name="Yanf M."/>
            <person name="Daum C."/>
            <person name="Ng V."/>
            <person name="Clum A."/>
            <person name="Ohm R."/>
            <person name="Martin F."/>
            <person name="Silar P."/>
            <person name="Natvig D."/>
            <person name="Lalanne C."/>
            <person name="Gautier V."/>
            <person name="Ament-Velasquez S.L."/>
            <person name="Kruys A."/>
            <person name="Hutchinson M.I."/>
            <person name="Powell A.J."/>
            <person name="Barry K."/>
            <person name="Miller A.N."/>
            <person name="Grigoriev I.V."/>
            <person name="Debuchy R."/>
            <person name="Gladieux P."/>
            <person name="Thoren M.H."/>
            <person name="Johannesson H."/>
        </authorList>
    </citation>
    <scope>NUCLEOTIDE SEQUENCE</scope>
    <source>
        <strain evidence="2">CBS 359.72</strain>
    </source>
</reference>
<dbReference type="Proteomes" id="UP001303647">
    <property type="component" value="Unassembled WGS sequence"/>
</dbReference>
<dbReference type="AlphaFoldDB" id="A0AAN7CSK6"/>
<feature type="compositionally biased region" description="Basic and acidic residues" evidence="1">
    <location>
        <begin position="146"/>
        <end position="158"/>
    </location>
</feature>
<feature type="region of interest" description="Disordered" evidence="1">
    <location>
        <begin position="890"/>
        <end position="957"/>
    </location>
</feature>
<feature type="compositionally biased region" description="Polar residues" evidence="1">
    <location>
        <begin position="907"/>
        <end position="918"/>
    </location>
</feature>
<reference evidence="2" key="1">
    <citation type="journal article" date="2023" name="Mol. Phylogenet. Evol.">
        <title>Genome-scale phylogeny and comparative genomics of the fungal order Sordariales.</title>
        <authorList>
            <person name="Hensen N."/>
            <person name="Bonometti L."/>
            <person name="Westerberg I."/>
            <person name="Brannstrom I.O."/>
            <person name="Guillou S."/>
            <person name="Cros-Aarteil S."/>
            <person name="Calhoun S."/>
            <person name="Haridas S."/>
            <person name="Kuo A."/>
            <person name="Mondo S."/>
            <person name="Pangilinan J."/>
            <person name="Riley R."/>
            <person name="LaButti K."/>
            <person name="Andreopoulos B."/>
            <person name="Lipzen A."/>
            <person name="Chen C."/>
            <person name="Yan M."/>
            <person name="Daum C."/>
            <person name="Ng V."/>
            <person name="Clum A."/>
            <person name="Steindorff A."/>
            <person name="Ohm R.A."/>
            <person name="Martin F."/>
            <person name="Silar P."/>
            <person name="Natvig D.O."/>
            <person name="Lalanne C."/>
            <person name="Gautier V."/>
            <person name="Ament-Velasquez S.L."/>
            <person name="Kruys A."/>
            <person name="Hutchinson M.I."/>
            <person name="Powell A.J."/>
            <person name="Barry K."/>
            <person name="Miller A.N."/>
            <person name="Grigoriev I.V."/>
            <person name="Debuchy R."/>
            <person name="Gladieux P."/>
            <person name="Hiltunen Thoren M."/>
            <person name="Johannesson H."/>
        </authorList>
    </citation>
    <scope>NUCLEOTIDE SEQUENCE</scope>
    <source>
        <strain evidence="2">CBS 359.72</strain>
    </source>
</reference>
<evidence type="ECO:0000313" key="3">
    <source>
        <dbReference type="Proteomes" id="UP001303647"/>
    </source>
</evidence>
<feature type="region of interest" description="Disordered" evidence="1">
    <location>
        <begin position="146"/>
        <end position="182"/>
    </location>
</feature>
<evidence type="ECO:0000313" key="2">
    <source>
        <dbReference type="EMBL" id="KAK4247091.1"/>
    </source>
</evidence>
<organism evidence="2 3">
    <name type="scientific">Corynascus novoguineensis</name>
    <dbReference type="NCBI Taxonomy" id="1126955"/>
    <lineage>
        <taxon>Eukaryota</taxon>
        <taxon>Fungi</taxon>
        <taxon>Dikarya</taxon>
        <taxon>Ascomycota</taxon>
        <taxon>Pezizomycotina</taxon>
        <taxon>Sordariomycetes</taxon>
        <taxon>Sordariomycetidae</taxon>
        <taxon>Sordariales</taxon>
        <taxon>Chaetomiaceae</taxon>
        <taxon>Corynascus</taxon>
    </lineage>
</organism>
<proteinExistence type="predicted"/>
<feature type="region of interest" description="Disordered" evidence="1">
    <location>
        <begin position="774"/>
        <end position="870"/>
    </location>
</feature>
<sequence>MDMPISQPRTGHIVALEGPSDLVSTQLRLLPTSSRILILPSLQHYLRDKSPEAPFNARKLIHRYREAVQTRHAEALEFLRPSRSTGEERLVFMHGGVMSAQILCLSSIMEHETDGNIEKAHATFIRLANNGLARLSLASLSCHDGAEKPLSDKPKPEGFPEQAASNEVREQRTSPWKAHSKIRAHSIEDPIIRAMKAADALDKETEFLQPPTPDVNLTVKLIDIPPSKKRLSPTVVDAPENPRGSRPPPPREHQAKLSPEPVPGVSPNSALSHQTASAASTASQKPSLRIHIPSSPITWASDVAVGGAQPKVHHPQGPVPGVLSHKRSQTGESKLSSKQKPIIDGSNREQPVAVESGNNRLARSEEGNPEQLVSSQLTETRGQPSESLLPLLEDLVIFFNPETPDRLHDFVFQRLSEGYQTSRQSICGAQVSQPNNFPNTSSVEMEDELVMGQLQSEKEGFGDITTQLRKDLVHGLPTPNHSPSPLCGSPVAVPRRDTKLYSISVGQETAVSIQNFLRSFLGSQFPVRDRHISTVDGLEVSAEPALWNPLECDTQFAASSGERRLDLILAIGSESGVSKSRLSEVVGQIEKLSFKTSGLSRSGRLDIRYLIANTMQAFTAQPLTKQVQSNPFADRALLAALIIPHLETYLATHPDVRFLLLEYPSEHLPTVLALQTLMGMEVMKVVGIVNSDVSTPGQKSSSLPDTNRWPSEGFRSIDRRGSRTSDAFFGPCSFSKANFVLASSATGNETAAFVAAIRESLISVSDYYMPERPLFEQPAPQSPQRKTHSGLTVKTKSPSKKSPVQKEEITSRFSLTTLITPPSSPTESSSPPPTHSPQHIKPRGIHPRSSSLTAASTPCKAPRACTSCTDTSTIRDPVQWAEVNYTTDSQVPSAPATTAVKFEKSKAGSSGRTSARTNKSPRQRHHRKQDSVPLSPRAVPPSYKAFTSTSSSPSTLIPKKPAAVVATTLACDEKEEDYSSDSDSELAREARRLMPLYLRRREEIERGRSSKAMRWLGL</sequence>
<feature type="compositionally biased region" description="Polar residues" evidence="1">
    <location>
        <begin position="330"/>
        <end position="339"/>
    </location>
</feature>
<feature type="region of interest" description="Disordered" evidence="1">
    <location>
        <begin position="308"/>
        <end position="381"/>
    </location>
</feature>
<feature type="compositionally biased region" description="Polar residues" evidence="1">
    <location>
        <begin position="694"/>
        <end position="709"/>
    </location>
</feature>
<feature type="compositionally biased region" description="Basic residues" evidence="1">
    <location>
        <begin position="919"/>
        <end position="928"/>
    </location>
</feature>
<feature type="compositionally biased region" description="Low complexity" evidence="1">
    <location>
        <begin position="814"/>
        <end position="829"/>
    </location>
</feature>